<dbReference type="AlphaFoldDB" id="A0A517QRF7"/>
<dbReference type="Proteomes" id="UP000315724">
    <property type="component" value="Chromosome"/>
</dbReference>
<evidence type="ECO:0000256" key="1">
    <source>
        <dbReference type="SAM" id="Phobius"/>
    </source>
</evidence>
<keyword evidence="1" id="KW-1133">Transmembrane helix</keyword>
<evidence type="ECO:0000313" key="3">
    <source>
        <dbReference type="Proteomes" id="UP000315724"/>
    </source>
</evidence>
<feature type="transmembrane region" description="Helical" evidence="1">
    <location>
        <begin position="21"/>
        <end position="43"/>
    </location>
</feature>
<evidence type="ECO:0000313" key="2">
    <source>
        <dbReference type="EMBL" id="QDT34185.1"/>
    </source>
</evidence>
<accession>A0A517QRF7</accession>
<reference evidence="2 3" key="1">
    <citation type="submission" date="2019-02" db="EMBL/GenBank/DDBJ databases">
        <title>Deep-cultivation of Planctomycetes and their phenomic and genomic characterization uncovers novel biology.</title>
        <authorList>
            <person name="Wiegand S."/>
            <person name="Jogler M."/>
            <person name="Boedeker C."/>
            <person name="Pinto D."/>
            <person name="Vollmers J."/>
            <person name="Rivas-Marin E."/>
            <person name="Kohn T."/>
            <person name="Peeters S.H."/>
            <person name="Heuer A."/>
            <person name="Rast P."/>
            <person name="Oberbeckmann S."/>
            <person name="Bunk B."/>
            <person name="Jeske O."/>
            <person name="Meyerdierks A."/>
            <person name="Storesund J.E."/>
            <person name="Kallscheuer N."/>
            <person name="Luecker S."/>
            <person name="Lage O.M."/>
            <person name="Pohl T."/>
            <person name="Merkel B.J."/>
            <person name="Hornburger P."/>
            <person name="Mueller R.-W."/>
            <person name="Bruemmer F."/>
            <person name="Labrenz M."/>
            <person name="Spormann A.M."/>
            <person name="Op den Camp H."/>
            <person name="Overmann J."/>
            <person name="Amann R."/>
            <person name="Jetten M.S.M."/>
            <person name="Mascher T."/>
            <person name="Medema M.H."/>
            <person name="Devos D.P."/>
            <person name="Kaster A.-K."/>
            <person name="Ovreas L."/>
            <person name="Rohde M."/>
            <person name="Galperin M.Y."/>
            <person name="Jogler C."/>
        </authorList>
    </citation>
    <scope>NUCLEOTIDE SEQUENCE [LARGE SCALE GENOMIC DNA]</scope>
    <source>
        <strain evidence="2 3">Mal48</strain>
    </source>
</reference>
<organism evidence="2 3">
    <name type="scientific">Thalassoglobus polymorphus</name>
    <dbReference type="NCBI Taxonomy" id="2527994"/>
    <lineage>
        <taxon>Bacteria</taxon>
        <taxon>Pseudomonadati</taxon>
        <taxon>Planctomycetota</taxon>
        <taxon>Planctomycetia</taxon>
        <taxon>Planctomycetales</taxon>
        <taxon>Planctomycetaceae</taxon>
        <taxon>Thalassoglobus</taxon>
    </lineage>
</organism>
<name>A0A517QRF7_9PLAN</name>
<gene>
    <name evidence="2" type="ORF">Mal48_34450</name>
</gene>
<feature type="transmembrane region" description="Helical" evidence="1">
    <location>
        <begin position="49"/>
        <end position="72"/>
    </location>
</feature>
<dbReference type="KEGG" id="tpol:Mal48_34450"/>
<protein>
    <submittedName>
        <fullName evidence="2">Uncharacterized protein</fullName>
    </submittedName>
</protein>
<keyword evidence="1" id="KW-0812">Transmembrane</keyword>
<dbReference type="EMBL" id="CP036267">
    <property type="protein sequence ID" value="QDT34185.1"/>
    <property type="molecule type" value="Genomic_DNA"/>
</dbReference>
<sequence>MSPKLPGDSRRERQQAQNKGTWLALFFVMLCVGGFIGLISLIMPDFAKLLTVFAGFCFFLSFHYFTWGHWLIAKTERMKAEEAEK</sequence>
<proteinExistence type="predicted"/>
<keyword evidence="1" id="KW-0472">Membrane</keyword>
<dbReference type="RefSeq" id="WP_145201724.1">
    <property type="nucleotide sequence ID" value="NZ_CP036267.1"/>
</dbReference>
<keyword evidence="3" id="KW-1185">Reference proteome</keyword>